<dbReference type="GO" id="GO:0009103">
    <property type="term" value="P:lipopolysaccharide biosynthetic process"/>
    <property type="evidence" value="ECO:0007669"/>
    <property type="project" value="TreeGrafter"/>
</dbReference>
<gene>
    <name evidence="4" type="ORF">CVS89_07760</name>
</gene>
<dbReference type="AlphaFoldDB" id="A0A7S9WYP0"/>
<dbReference type="InterPro" id="IPR028098">
    <property type="entry name" value="Glyco_trans_4-like_N"/>
</dbReference>
<organism evidence="4 5">
    <name type="scientific">Campylobacter concisus</name>
    <dbReference type="NCBI Taxonomy" id="199"/>
    <lineage>
        <taxon>Bacteria</taxon>
        <taxon>Pseudomonadati</taxon>
        <taxon>Campylobacterota</taxon>
        <taxon>Epsilonproteobacteria</taxon>
        <taxon>Campylobacterales</taxon>
        <taxon>Campylobacteraceae</taxon>
        <taxon>Campylobacter</taxon>
    </lineage>
</organism>
<proteinExistence type="predicted"/>
<evidence type="ECO:0000256" key="1">
    <source>
        <dbReference type="ARBA" id="ARBA00022679"/>
    </source>
</evidence>
<evidence type="ECO:0000313" key="5">
    <source>
        <dbReference type="Proteomes" id="UP000594571"/>
    </source>
</evidence>
<dbReference type="Proteomes" id="UP000594571">
    <property type="component" value="Chromosome"/>
</dbReference>
<keyword evidence="1 4" id="KW-0808">Transferase</keyword>
<evidence type="ECO:0000259" key="3">
    <source>
        <dbReference type="Pfam" id="PF13439"/>
    </source>
</evidence>
<evidence type="ECO:0000313" key="4">
    <source>
        <dbReference type="EMBL" id="QPH98137.1"/>
    </source>
</evidence>
<dbReference type="InterPro" id="IPR001296">
    <property type="entry name" value="Glyco_trans_1"/>
</dbReference>
<dbReference type="PANTHER" id="PTHR46401">
    <property type="entry name" value="GLYCOSYLTRANSFERASE WBBK-RELATED"/>
    <property type="match status" value="1"/>
</dbReference>
<dbReference type="Pfam" id="PF13439">
    <property type="entry name" value="Glyco_transf_4"/>
    <property type="match status" value="1"/>
</dbReference>
<dbReference type="SUPFAM" id="SSF53756">
    <property type="entry name" value="UDP-Glycosyltransferase/glycogen phosphorylase"/>
    <property type="match status" value="1"/>
</dbReference>
<sequence length="383" mass="44681">MMFKQNSSVTLVVLNNFKNDSRVLKEAQTLQSNGYNVKVVALHEEPLLEFDNISNISIHRIRLKTRNWSKHKIIQIIKYMEFLYKFIKEYKKSDILHCNDLDTLPIGVLIKIFFNKKVKIVYDAHEFEINQKPHQSKISIKLLYFLEKFLIKYTDACFTVSESIADEYYKMYAVKPTILYNSPKFIKPKKTDIFREKFSIKQSSIIMLYQGGLSRGRGLELLLDAFKIRKDDIVVIVFMGYGELEETIKDYANKYSNIFYHVAVSPNELLDYTSSAAAAVSYIYNSCLNYYYCMPNKFFEYTMAGLPVLVSNLKDLSENVKKYNLGVVVDEDTPYGINKAIDELLQIDFEVLRANALKFAKENSWEIQERKMIAVYEELKNGC</sequence>
<protein>
    <submittedName>
        <fullName evidence="4">Glycosyltransferase family 4 protein</fullName>
    </submittedName>
</protein>
<dbReference type="RefSeq" id="WP_107847508.1">
    <property type="nucleotide sequence ID" value="NZ_CP049263.1"/>
</dbReference>
<accession>A0A7S9WYP0</accession>
<dbReference type="PANTHER" id="PTHR46401:SF2">
    <property type="entry name" value="GLYCOSYLTRANSFERASE WBBK-RELATED"/>
    <property type="match status" value="1"/>
</dbReference>
<dbReference type="Pfam" id="PF00534">
    <property type="entry name" value="Glycos_transf_1"/>
    <property type="match status" value="1"/>
</dbReference>
<dbReference type="EMBL" id="CP049263">
    <property type="protein sequence ID" value="QPH98137.1"/>
    <property type="molecule type" value="Genomic_DNA"/>
</dbReference>
<reference evidence="4 5" key="1">
    <citation type="journal article" date="2018" name="Emerg. Microbes Infect.">
        <title>Genomic analysis of oral Campylobacter concisus strains identified a potential bacterial molecular marker associated with active Crohn's disease.</title>
        <authorList>
            <person name="Liu F."/>
            <person name="Ma R."/>
            <person name="Tay C.Y.A."/>
            <person name="Octavia S."/>
            <person name="Lan R."/>
            <person name="Chung H.K.L."/>
            <person name="Riordan S.M."/>
            <person name="Grimm M.C."/>
            <person name="Leong R.W."/>
            <person name="Tanaka M.M."/>
            <person name="Connor S."/>
            <person name="Zhang L."/>
        </authorList>
    </citation>
    <scope>NUCLEOTIDE SEQUENCE [LARGE SCALE GENOMIC DNA]</scope>
    <source>
        <strain evidence="4 5">H16O-S1</strain>
    </source>
</reference>
<reference evidence="4 5" key="2">
    <citation type="journal article" date="2020" name="Microb. Genom.">
        <title>Analysis of complete Campylobacter concisus genomes identifies genomospecies features, secretion systems and novel plasmids and their association with severe ulcerative colitis.</title>
        <authorList>
            <person name="Liu F."/>
            <person name="Chen S."/>
            <person name="Luu L.D.W."/>
            <person name="Lee S.A."/>
            <person name="Tay A.C.Y."/>
            <person name="Wu R."/>
            <person name="Riordan S.M."/>
            <person name="Lan R."/>
            <person name="Liu L."/>
            <person name="Zhang L."/>
        </authorList>
    </citation>
    <scope>NUCLEOTIDE SEQUENCE [LARGE SCALE GENOMIC DNA]</scope>
    <source>
        <strain evidence="4 5">H16O-S1</strain>
    </source>
</reference>
<feature type="domain" description="Glycosyltransferase subfamily 4-like N-terminal" evidence="3">
    <location>
        <begin position="24"/>
        <end position="181"/>
    </location>
</feature>
<feature type="domain" description="Glycosyl transferase family 1" evidence="2">
    <location>
        <begin position="192"/>
        <end position="348"/>
    </location>
</feature>
<evidence type="ECO:0000259" key="2">
    <source>
        <dbReference type="Pfam" id="PF00534"/>
    </source>
</evidence>
<dbReference type="Gene3D" id="3.40.50.2000">
    <property type="entry name" value="Glycogen Phosphorylase B"/>
    <property type="match status" value="2"/>
</dbReference>
<name>A0A7S9WYP0_9BACT</name>
<dbReference type="GO" id="GO:0016757">
    <property type="term" value="F:glycosyltransferase activity"/>
    <property type="evidence" value="ECO:0007669"/>
    <property type="project" value="InterPro"/>
</dbReference>